<evidence type="ECO:0000259" key="2">
    <source>
        <dbReference type="Pfam" id="PF00326"/>
    </source>
</evidence>
<dbReference type="InterPro" id="IPR002471">
    <property type="entry name" value="Pept_S9_AS"/>
</dbReference>
<name>A0A7V8JRL3_9BURK</name>
<dbReference type="InterPro" id="IPR029058">
    <property type="entry name" value="AB_hydrolase_fold"/>
</dbReference>
<dbReference type="GO" id="GO:0004252">
    <property type="term" value="F:serine-type endopeptidase activity"/>
    <property type="evidence" value="ECO:0007669"/>
    <property type="project" value="InterPro"/>
</dbReference>
<dbReference type="Gene3D" id="3.40.50.1820">
    <property type="entry name" value="alpha/beta hydrolase"/>
    <property type="match status" value="1"/>
</dbReference>
<dbReference type="Proteomes" id="UP000461670">
    <property type="component" value="Unassembled WGS sequence"/>
</dbReference>
<organism evidence="3 4">
    <name type="scientific">Paracidovorax wautersii</name>
    <dbReference type="NCBI Taxonomy" id="1177982"/>
    <lineage>
        <taxon>Bacteria</taxon>
        <taxon>Pseudomonadati</taxon>
        <taxon>Pseudomonadota</taxon>
        <taxon>Betaproteobacteria</taxon>
        <taxon>Burkholderiales</taxon>
        <taxon>Comamonadaceae</taxon>
        <taxon>Paracidovorax</taxon>
    </lineage>
</organism>
<comment type="caution">
    <text evidence="3">The sequence shown here is derived from an EMBL/GenBank/DDBJ whole genome shotgun (WGS) entry which is preliminary data.</text>
</comment>
<dbReference type="AlphaFoldDB" id="A0A7V8JRL3"/>
<dbReference type="InterPro" id="IPR001375">
    <property type="entry name" value="Peptidase_S9_cat"/>
</dbReference>
<accession>A0A7V8JRL3</accession>
<dbReference type="PROSITE" id="PS00708">
    <property type="entry name" value="PRO_ENDOPEP_SER"/>
    <property type="match status" value="1"/>
</dbReference>
<sequence length="207" mass="23412">MAGLGCVCLTFDLRGHEKTRAERQRVSREDNLRDVLTAYDKLVSHPWIDTSAIAVVGSSYGGYLSAILTTLRPVRWLALHVPALYRDTEWTRPKVALDRQDVDRYRRSVVAPEDNRALTACRRFKGDVLIVEAERDDFIPHQTIMNYRAAFVDSHSLTHRILDNSDHALTGEISQAAYNGILMKWITEMVIGARTGGQTYVQEPRAA</sequence>
<feature type="domain" description="Peptidase S9 prolyl oligopeptidase catalytic" evidence="2">
    <location>
        <begin position="2"/>
        <end position="178"/>
    </location>
</feature>
<dbReference type="PANTHER" id="PTHR22946">
    <property type="entry name" value="DIENELACTONE HYDROLASE DOMAIN-CONTAINING PROTEIN-RELATED"/>
    <property type="match status" value="1"/>
</dbReference>
<gene>
    <name evidence="3" type="ORF">GAK30_00721</name>
</gene>
<proteinExistence type="predicted"/>
<protein>
    <recommendedName>
        <fullName evidence="2">Peptidase S9 prolyl oligopeptidase catalytic domain-containing protein</fullName>
    </recommendedName>
</protein>
<dbReference type="Pfam" id="PF00326">
    <property type="entry name" value="Peptidase_S9"/>
    <property type="match status" value="1"/>
</dbReference>
<dbReference type="GO" id="GO:0006508">
    <property type="term" value="P:proteolysis"/>
    <property type="evidence" value="ECO:0007669"/>
    <property type="project" value="InterPro"/>
</dbReference>
<dbReference type="InterPro" id="IPR050261">
    <property type="entry name" value="FrsA_esterase"/>
</dbReference>
<dbReference type="PANTHER" id="PTHR22946:SF5">
    <property type="entry name" value="PEPTIDASE S9 PROLYL OLIGOPEPTIDASE CATALYTIC DOMAIN-CONTAINING PROTEIN"/>
    <property type="match status" value="1"/>
</dbReference>
<reference evidence="4" key="1">
    <citation type="journal article" date="2020" name="MBio">
        <title>Horizontal gene transfer to a defensive symbiont with a reduced genome amongst a multipartite beetle microbiome.</title>
        <authorList>
            <person name="Waterworth S.C."/>
            <person name="Florez L.V."/>
            <person name="Rees E.R."/>
            <person name="Hertweck C."/>
            <person name="Kaltenpoth M."/>
            <person name="Kwan J.C."/>
        </authorList>
    </citation>
    <scope>NUCLEOTIDE SEQUENCE [LARGE SCALE GENOMIC DNA]</scope>
</reference>
<dbReference type="SUPFAM" id="SSF53474">
    <property type="entry name" value="alpha/beta-Hydrolases"/>
    <property type="match status" value="1"/>
</dbReference>
<keyword evidence="1" id="KW-0378">Hydrolase</keyword>
<evidence type="ECO:0000313" key="4">
    <source>
        <dbReference type="Proteomes" id="UP000461670"/>
    </source>
</evidence>
<evidence type="ECO:0000256" key="1">
    <source>
        <dbReference type="ARBA" id="ARBA00022801"/>
    </source>
</evidence>
<evidence type="ECO:0000313" key="3">
    <source>
        <dbReference type="EMBL" id="KAF1023031.1"/>
    </source>
</evidence>
<dbReference type="EMBL" id="WNDQ01000007">
    <property type="protein sequence ID" value="KAF1023031.1"/>
    <property type="molecule type" value="Genomic_DNA"/>
</dbReference>